<reference evidence="9" key="4">
    <citation type="submission" date="2024-05" db="EMBL/GenBank/DDBJ databases">
        <authorList>
            <person name="Sun Q."/>
            <person name="Zhou Y."/>
        </authorList>
    </citation>
    <scope>NUCLEOTIDE SEQUENCE</scope>
    <source>
        <strain evidence="9">CGMCC 1.15644</strain>
    </source>
</reference>
<reference evidence="12" key="2">
    <citation type="journal article" date="2019" name="Int. J. Syst. Evol. Microbiol.">
        <title>The Global Catalogue of Microorganisms (GCM) 10K type strain sequencing project: providing services to taxonomists for standard genome sequencing and annotation.</title>
        <authorList>
            <consortium name="The Broad Institute Genomics Platform"/>
            <consortium name="The Broad Institute Genome Sequencing Center for Infectious Disease"/>
            <person name="Wu L."/>
            <person name="Ma J."/>
        </authorList>
    </citation>
    <scope>NUCLEOTIDE SEQUENCE [LARGE SCALE GENOMIC DNA]</scope>
    <source>
        <strain evidence="12">CGMCC 1.15644</strain>
    </source>
</reference>
<evidence type="ECO:0000313" key="10">
    <source>
        <dbReference type="EMBL" id="TCO17746.1"/>
    </source>
</evidence>
<evidence type="ECO:0000256" key="3">
    <source>
        <dbReference type="ARBA" id="ARBA00008766"/>
    </source>
</evidence>
<dbReference type="InterPro" id="IPR007865">
    <property type="entry name" value="Aminopep_P_N"/>
</dbReference>
<proteinExistence type="inferred from homology"/>
<dbReference type="GO" id="GO:0005829">
    <property type="term" value="C:cytosol"/>
    <property type="evidence" value="ECO:0007669"/>
    <property type="project" value="TreeGrafter"/>
</dbReference>
<accession>A0A4R2H0V5</accession>
<evidence type="ECO:0000259" key="8">
    <source>
        <dbReference type="SMART" id="SM01011"/>
    </source>
</evidence>
<dbReference type="Gene3D" id="3.90.230.10">
    <property type="entry name" value="Creatinase/methionine aminopeptidase superfamily"/>
    <property type="match status" value="1"/>
</dbReference>
<keyword evidence="10" id="KW-0645">Protease</keyword>
<keyword evidence="12" id="KW-1185">Reference proteome</keyword>
<dbReference type="EMBL" id="SLWO01000013">
    <property type="protein sequence ID" value="TCO17746.1"/>
    <property type="molecule type" value="Genomic_DNA"/>
</dbReference>
<dbReference type="GO" id="GO:0070006">
    <property type="term" value="F:metalloaminopeptidase activity"/>
    <property type="evidence" value="ECO:0007669"/>
    <property type="project" value="InterPro"/>
</dbReference>
<dbReference type="OrthoDB" id="9806388at2"/>
<dbReference type="InterPro" id="IPR000994">
    <property type="entry name" value="Pept_M24"/>
</dbReference>
<keyword evidence="10" id="KW-0031">Aminopeptidase</keyword>
<evidence type="ECO:0000256" key="7">
    <source>
        <dbReference type="ARBA" id="ARBA00023211"/>
    </source>
</evidence>
<dbReference type="AlphaFoldDB" id="A0A4R2H0V5"/>
<comment type="caution">
    <text evidence="10">The sequence shown here is derived from an EMBL/GenBank/DDBJ whole genome shotgun (WGS) entry which is preliminary data.</text>
</comment>
<dbReference type="GO" id="GO:0006508">
    <property type="term" value="P:proteolysis"/>
    <property type="evidence" value="ECO:0007669"/>
    <property type="project" value="TreeGrafter"/>
</dbReference>
<dbReference type="PANTHER" id="PTHR43226:SF4">
    <property type="entry name" value="XAA-PRO AMINOPEPTIDASE 3"/>
    <property type="match status" value="1"/>
</dbReference>
<comment type="similarity">
    <text evidence="3">Belongs to the peptidase M24B family.</text>
</comment>
<evidence type="ECO:0000256" key="5">
    <source>
        <dbReference type="ARBA" id="ARBA00022723"/>
    </source>
</evidence>
<dbReference type="GO" id="GO:0030145">
    <property type="term" value="F:manganese ion binding"/>
    <property type="evidence" value="ECO:0007669"/>
    <property type="project" value="InterPro"/>
</dbReference>
<dbReference type="Pfam" id="PF00557">
    <property type="entry name" value="Peptidase_M24"/>
    <property type="match status" value="1"/>
</dbReference>
<evidence type="ECO:0000313" key="11">
    <source>
        <dbReference type="Proteomes" id="UP000295684"/>
    </source>
</evidence>
<evidence type="ECO:0000313" key="9">
    <source>
        <dbReference type="EMBL" id="GGE71151.1"/>
    </source>
</evidence>
<dbReference type="Proteomes" id="UP000295684">
    <property type="component" value="Unassembled WGS sequence"/>
</dbReference>
<comment type="cofactor">
    <cofactor evidence="2">
        <name>Mn(2+)</name>
        <dbReference type="ChEBI" id="CHEBI:29035"/>
    </cofactor>
</comment>
<evidence type="ECO:0000313" key="12">
    <source>
        <dbReference type="Proteomes" id="UP000622648"/>
    </source>
</evidence>
<evidence type="ECO:0000256" key="4">
    <source>
        <dbReference type="ARBA" id="ARBA00012574"/>
    </source>
</evidence>
<reference evidence="9" key="1">
    <citation type="journal article" date="2014" name="Int. J. Syst. Evol. Microbiol.">
        <title>Complete genome of a new Firmicutes species belonging to the dominant human colonic microbiota ('Ruminococcus bicirculans') reveals two chromosomes and a selective capacity to utilize plant glucans.</title>
        <authorList>
            <consortium name="NISC Comparative Sequencing Program"/>
            <person name="Wegmann U."/>
            <person name="Louis P."/>
            <person name="Goesmann A."/>
            <person name="Henrissat B."/>
            <person name="Duncan S.H."/>
            <person name="Flint H.J."/>
        </authorList>
    </citation>
    <scope>NUCLEOTIDE SEQUENCE</scope>
    <source>
        <strain evidence="9">CGMCC 1.15644</strain>
    </source>
</reference>
<feature type="domain" description="Aminopeptidase P N-terminal" evidence="8">
    <location>
        <begin position="2"/>
        <end position="134"/>
    </location>
</feature>
<dbReference type="Pfam" id="PF05195">
    <property type="entry name" value="AMP_N"/>
    <property type="match status" value="1"/>
</dbReference>
<dbReference type="EC" id="3.4.11.9" evidence="4"/>
<dbReference type="InterPro" id="IPR052433">
    <property type="entry name" value="X-Pro_dipept-like"/>
</dbReference>
<dbReference type="EMBL" id="BMJO01000012">
    <property type="protein sequence ID" value="GGE71151.1"/>
    <property type="molecule type" value="Genomic_DNA"/>
</dbReference>
<dbReference type="Gene3D" id="3.40.350.10">
    <property type="entry name" value="Creatinase/prolidase N-terminal domain"/>
    <property type="match status" value="1"/>
</dbReference>
<dbReference type="InterPro" id="IPR029149">
    <property type="entry name" value="Creatin/AminoP/Spt16_N"/>
</dbReference>
<evidence type="ECO:0000256" key="6">
    <source>
        <dbReference type="ARBA" id="ARBA00022801"/>
    </source>
</evidence>
<keyword evidence="6" id="KW-0378">Hydrolase</keyword>
<dbReference type="RefSeq" id="WP_132536480.1">
    <property type="nucleotide sequence ID" value="NZ_BMJO01000012.1"/>
</dbReference>
<dbReference type="SUPFAM" id="SSF55920">
    <property type="entry name" value="Creatinase/aminopeptidase"/>
    <property type="match status" value="1"/>
</dbReference>
<evidence type="ECO:0000256" key="1">
    <source>
        <dbReference type="ARBA" id="ARBA00001424"/>
    </source>
</evidence>
<organism evidence="10 11">
    <name type="scientific">Pedobacter psychrotolerans</name>
    <dbReference type="NCBI Taxonomy" id="1843235"/>
    <lineage>
        <taxon>Bacteria</taxon>
        <taxon>Pseudomonadati</taxon>
        <taxon>Bacteroidota</taxon>
        <taxon>Sphingobacteriia</taxon>
        <taxon>Sphingobacteriales</taxon>
        <taxon>Sphingobacteriaceae</taxon>
        <taxon>Pedobacter</taxon>
    </lineage>
</organism>
<protein>
    <recommendedName>
        <fullName evidence="4">Xaa-Pro aminopeptidase</fullName>
        <ecNumber evidence="4">3.4.11.9</ecNumber>
    </recommendedName>
</protein>
<keyword evidence="5" id="KW-0479">Metal-binding</keyword>
<dbReference type="SUPFAM" id="SSF53092">
    <property type="entry name" value="Creatinase/prolidase N-terminal domain"/>
    <property type="match status" value="1"/>
</dbReference>
<dbReference type="SMART" id="SM01011">
    <property type="entry name" value="AMP_N"/>
    <property type="match status" value="1"/>
</dbReference>
<evidence type="ECO:0000256" key="2">
    <source>
        <dbReference type="ARBA" id="ARBA00001936"/>
    </source>
</evidence>
<gene>
    <name evidence="10" type="ORF">EV200_11318</name>
    <name evidence="9" type="ORF">GCM10011413_42410</name>
</gene>
<sequence>MFQTSVYVERRAALAQRLKSGLLLFFGNEESPMNYADNAYSFRQDSTFLYYFGIAHPGLVAIIDIDENQEMIFGNEMSIDDIVWMGRQQTIQEKANLAGISKVLPFGELSEYIKKATTVKRAIHFLPPYRAENKIKLADLLNLDVNHLKPSASVPFIKAVAAQRAIKSALEINEIEQAVNHSIDMHLLAMRKTKPGMKEEEIAAFIHGEALRTGGNIAYPIILTVHGEILHNHFHGNVMQDGQMVLNDSGMETAMGYCGDLTRTFPVGKKFDSRQREVYSIVQSALQSAEAVSKPNVKYIDVHDAACKGLAEGMKAMGLMKGDMDEAVAAGAHALFFQCGTGHMMGLDVHDMEDLGEEYVGYDDALKKEKELFGLKSLRLGRALEPGYVFTIEPGIYMIPELIDLWKAERKFESFINYDAVEKFKDFSGIRLENNYAMTNEGLQLLGKPLAIDISEVEEIRNNAY</sequence>
<dbReference type="InterPro" id="IPR036005">
    <property type="entry name" value="Creatinase/aminopeptidase-like"/>
</dbReference>
<dbReference type="PANTHER" id="PTHR43226">
    <property type="entry name" value="XAA-PRO AMINOPEPTIDASE 3"/>
    <property type="match status" value="1"/>
</dbReference>
<comment type="catalytic activity">
    <reaction evidence="1">
        <text>Release of any N-terminal amino acid, including proline, that is linked to proline, even from a dipeptide or tripeptide.</text>
        <dbReference type="EC" id="3.4.11.9"/>
    </reaction>
</comment>
<keyword evidence="7" id="KW-0464">Manganese</keyword>
<reference evidence="10 11" key="3">
    <citation type="submission" date="2019-03" db="EMBL/GenBank/DDBJ databases">
        <title>Genomic Encyclopedia of Type Strains, Phase IV (KMG-IV): sequencing the most valuable type-strain genomes for metagenomic binning, comparative biology and taxonomic classification.</title>
        <authorList>
            <person name="Goeker M."/>
        </authorList>
    </citation>
    <scope>NUCLEOTIDE SEQUENCE [LARGE SCALE GENOMIC DNA]</scope>
    <source>
        <strain evidence="10 11">DSM 103236</strain>
    </source>
</reference>
<dbReference type="Proteomes" id="UP000622648">
    <property type="component" value="Unassembled WGS sequence"/>
</dbReference>
<name>A0A4R2H0V5_9SPHI</name>